<proteinExistence type="predicted"/>
<reference evidence="1" key="1">
    <citation type="submission" date="2020-02" db="EMBL/GenBank/DDBJ databases">
        <authorList>
            <person name="Fillo S."/>
            <person name="Giordani F."/>
            <person name="Tonon E."/>
            <person name="Drigo I."/>
            <person name="Anselmo A."/>
            <person name="Fortunato A."/>
            <person name="Bano L."/>
            <person name="Lista F."/>
        </authorList>
    </citation>
    <scope>NUCLEOTIDE SEQUENCE</scope>
    <source>
        <strain evidence="1">IZSVe-TV_9877_3_12</strain>
    </source>
</reference>
<evidence type="ECO:0000313" key="2">
    <source>
        <dbReference type="Proteomes" id="UP000813637"/>
    </source>
</evidence>
<protein>
    <submittedName>
        <fullName evidence="1">Uncharacterized protein</fullName>
    </submittedName>
</protein>
<name>A0A9Q3Z058_CLOBO</name>
<organism evidence="1 2">
    <name type="scientific">Clostridium botulinum C</name>
    <dbReference type="NCBI Taxonomy" id="36828"/>
    <lineage>
        <taxon>Bacteria</taxon>
        <taxon>Bacillati</taxon>
        <taxon>Bacillota</taxon>
        <taxon>Clostridia</taxon>
        <taxon>Eubacteriales</taxon>
        <taxon>Clostridiaceae</taxon>
        <taxon>Clostridium</taxon>
    </lineage>
</organism>
<gene>
    <name evidence="1" type="ORF">G8S53_10630</name>
</gene>
<evidence type="ECO:0000313" key="1">
    <source>
        <dbReference type="EMBL" id="MCD3195731.1"/>
    </source>
</evidence>
<dbReference type="RefSeq" id="WP_003377944.1">
    <property type="nucleotide sequence ID" value="NZ_JAAMYB010000015.1"/>
</dbReference>
<dbReference type="AlphaFoldDB" id="A0A9Q3Z058"/>
<accession>A0A9Q3Z058</accession>
<sequence>MFGVWNEEQENFLKDNYKYMTYKEIGEKINKSENAVSKKAQFFNLKKIERNKIELPRETQVRREINGRMKMKKYGIDKEIGDKAIIKTRYGLKSPIRILEGEIIFKSKNIITIQSKNYKESFMFSEFYTGQAVLI</sequence>
<dbReference type="Proteomes" id="UP000813637">
    <property type="component" value="Unassembled WGS sequence"/>
</dbReference>
<reference evidence="1" key="2">
    <citation type="journal article" date="2021" name="Microorganisms">
        <title>Extensive Genome Exploration of Clostridium botulinum Group III Field Strains.</title>
        <authorList>
            <person name="Fillo S."/>
            <person name="Giordani F."/>
            <person name="Tonon E."/>
            <person name="Drigo I."/>
            <person name="Anselmo A."/>
            <person name="Fortunato A."/>
            <person name="Lista F."/>
            <person name="Bano L."/>
        </authorList>
    </citation>
    <scope>NUCLEOTIDE SEQUENCE</scope>
    <source>
        <strain evidence="1">IZSVe-TV_9877_3_12</strain>
    </source>
</reference>
<dbReference type="EMBL" id="JAAMYB010000015">
    <property type="protein sequence ID" value="MCD3195731.1"/>
    <property type="molecule type" value="Genomic_DNA"/>
</dbReference>
<comment type="caution">
    <text evidence="1">The sequence shown here is derived from an EMBL/GenBank/DDBJ whole genome shotgun (WGS) entry which is preliminary data.</text>
</comment>